<feature type="transmembrane region" description="Helical" evidence="2">
    <location>
        <begin position="44"/>
        <end position="61"/>
    </location>
</feature>
<keyword evidence="4" id="KW-1185">Reference proteome</keyword>
<dbReference type="Proteomes" id="UP000000814">
    <property type="component" value="Chromosome"/>
</dbReference>
<dbReference type="AlphaFoldDB" id="Q97MQ0"/>
<dbReference type="HOGENOM" id="CLU_2583399_0_0_9"/>
<reference evidence="3 4" key="1">
    <citation type="journal article" date="2001" name="J. Bacteriol.">
        <title>Genome sequence and comparative analysis of the solvent-producing bacterium Clostridium acetobutylicum.</title>
        <authorList>
            <person name="Nolling J."/>
            <person name="Breton G."/>
            <person name="Omelchenko M.V."/>
            <person name="Makarova K.S."/>
            <person name="Zeng Q."/>
            <person name="Gibson R."/>
            <person name="Lee H.M."/>
            <person name="Dubois J."/>
            <person name="Qiu D."/>
            <person name="Hitti J."/>
            <person name="Wolf Y.I."/>
            <person name="Tatusov R.L."/>
            <person name="Sabathe F."/>
            <person name="Doucette-Stamm L."/>
            <person name="Soucaille P."/>
            <person name="Daly M.J."/>
            <person name="Bennett G.N."/>
            <person name="Koonin E.V."/>
            <person name="Smith D.R."/>
        </authorList>
    </citation>
    <scope>NUCLEOTIDE SEQUENCE [LARGE SCALE GENOMIC DNA]</scope>
    <source>
        <strain evidence="4">ATCC 824 / DSM 792 / JCM 1419 / LMG 5710 / VKM B-1787</strain>
    </source>
</reference>
<keyword evidence="2" id="KW-0812">Transmembrane</keyword>
<feature type="compositionally biased region" description="Polar residues" evidence="1">
    <location>
        <begin position="63"/>
        <end position="80"/>
    </location>
</feature>
<evidence type="ECO:0000313" key="3">
    <source>
        <dbReference type="EMBL" id="AAK78126.1"/>
    </source>
</evidence>
<dbReference type="PIR" id="C96917">
    <property type="entry name" value="C96917"/>
</dbReference>
<evidence type="ECO:0000256" key="1">
    <source>
        <dbReference type="SAM" id="MobiDB-lite"/>
    </source>
</evidence>
<keyword evidence="2" id="KW-0472">Membrane</keyword>
<dbReference type="KEGG" id="cac:CA_C0142"/>
<name>Q97MQ0_CLOAB</name>
<evidence type="ECO:0000256" key="2">
    <source>
        <dbReference type="SAM" id="Phobius"/>
    </source>
</evidence>
<evidence type="ECO:0000313" key="4">
    <source>
        <dbReference type="Proteomes" id="UP000000814"/>
    </source>
</evidence>
<gene>
    <name evidence="3" type="ordered locus">CA_C0142</name>
</gene>
<organism evidence="3 4">
    <name type="scientific">Clostridium acetobutylicum (strain ATCC 824 / DSM 792 / JCM 1419 / IAM 19013 / LMG 5710 / NBRC 13948 / NRRL B-527 / VKM B-1787 / 2291 / W)</name>
    <dbReference type="NCBI Taxonomy" id="272562"/>
    <lineage>
        <taxon>Bacteria</taxon>
        <taxon>Bacillati</taxon>
        <taxon>Bacillota</taxon>
        <taxon>Clostridia</taxon>
        <taxon>Eubacteriales</taxon>
        <taxon>Clostridiaceae</taxon>
        <taxon>Clostridium</taxon>
    </lineage>
</organism>
<keyword evidence="2" id="KW-1133">Transmembrane helix</keyword>
<dbReference type="STRING" id="272562.CA_C0142"/>
<sequence>MVKKSVQGAMVRNLQSALNCHITTNPYLICVLYYKKTNCFKINLILKQFVFIYFLLILKSTDDSGNNFPSLSSTEISTGM</sequence>
<proteinExistence type="predicted"/>
<feature type="region of interest" description="Disordered" evidence="1">
    <location>
        <begin position="61"/>
        <end position="80"/>
    </location>
</feature>
<protein>
    <submittedName>
        <fullName evidence="3">Uncharacterized protein</fullName>
    </submittedName>
</protein>
<accession>Q97MQ0</accession>
<dbReference type="EMBL" id="AE001437">
    <property type="protein sequence ID" value="AAK78126.1"/>
    <property type="molecule type" value="Genomic_DNA"/>
</dbReference>